<dbReference type="OrthoDB" id="3055657at2759"/>
<proteinExistence type="predicted"/>
<name>A0A8H5GWY0_9AGAR</name>
<dbReference type="AlphaFoldDB" id="A0A8H5GWY0"/>
<dbReference type="EMBL" id="JAACJP010000042">
    <property type="protein sequence ID" value="KAF5372648.1"/>
    <property type="molecule type" value="Genomic_DNA"/>
</dbReference>
<accession>A0A8H5GWY0</accession>
<dbReference type="Proteomes" id="UP000565441">
    <property type="component" value="Unassembled WGS sequence"/>
</dbReference>
<evidence type="ECO:0000313" key="3">
    <source>
        <dbReference type="Proteomes" id="UP000565441"/>
    </source>
</evidence>
<keyword evidence="3" id="KW-1185">Reference proteome</keyword>
<evidence type="ECO:0000256" key="1">
    <source>
        <dbReference type="SAM" id="MobiDB-lite"/>
    </source>
</evidence>
<feature type="compositionally biased region" description="Polar residues" evidence="1">
    <location>
        <begin position="328"/>
        <end position="349"/>
    </location>
</feature>
<protein>
    <submittedName>
        <fullName evidence="2">Uncharacterized protein</fullName>
    </submittedName>
</protein>
<gene>
    <name evidence="2" type="ORF">D9615_009827</name>
</gene>
<comment type="caution">
    <text evidence="2">The sequence shown here is derived from an EMBL/GenBank/DDBJ whole genome shotgun (WGS) entry which is preliminary data.</text>
</comment>
<evidence type="ECO:0000313" key="2">
    <source>
        <dbReference type="EMBL" id="KAF5372648.1"/>
    </source>
</evidence>
<feature type="region of interest" description="Disordered" evidence="1">
    <location>
        <begin position="323"/>
        <end position="350"/>
    </location>
</feature>
<sequence length="523" mass="57483">MSSSRPSLLSGSRIINSIFRRRTIHVCGLLATYDIEDIPTAQDDYWMAIDFVAIRQLIGARDDMSVWICGSSIRRNRGSFLLGDPACDHIVFDPPPFERLLSVGPTTLAVKFLIEVTKKSEKLSAGETLVIVLVGHGENLDHSLLVGGKGQLKNCEIRKDELEDCVSNAKGDVLVIITACYSGGWTSSCWTLLAAAGPGGEAHSMIASDSAESRGGFFANALLAEHAMEFSIRPPCPGVMDNRGFSHPQKEHDFGTEKAVRPVILKPQRCLQEVVNWIHKFRDEMERQYTTSVTFTPCREGPHRLPFASLISASAPFHQLKCVPPSPNSNHTSIRSASAPQQHSDSSPLQVIPEHDTTQKLSDEEESELLDLSATLLRFPPPTIPSEKYFSGRCWMLTYGPARRLKPLSSSDRYTLFFDLKNQIRKRDLALAVARNLGWEEGIQKMGGGPGGKQTQLSPARALQDEAEASGCLVSILCVPTRYSPWGNAAGWLARVWEAQGRPVVPPQQWDGAVERGLDALDG</sequence>
<reference evidence="2 3" key="1">
    <citation type="journal article" date="2020" name="ISME J.">
        <title>Uncovering the hidden diversity of litter-decomposition mechanisms in mushroom-forming fungi.</title>
        <authorList>
            <person name="Floudas D."/>
            <person name="Bentzer J."/>
            <person name="Ahren D."/>
            <person name="Johansson T."/>
            <person name="Persson P."/>
            <person name="Tunlid A."/>
        </authorList>
    </citation>
    <scope>NUCLEOTIDE SEQUENCE [LARGE SCALE GENOMIC DNA]</scope>
    <source>
        <strain evidence="2 3">CBS 661.87</strain>
    </source>
</reference>
<organism evidence="2 3">
    <name type="scientific">Tricholomella constricta</name>
    <dbReference type="NCBI Taxonomy" id="117010"/>
    <lineage>
        <taxon>Eukaryota</taxon>
        <taxon>Fungi</taxon>
        <taxon>Dikarya</taxon>
        <taxon>Basidiomycota</taxon>
        <taxon>Agaricomycotina</taxon>
        <taxon>Agaricomycetes</taxon>
        <taxon>Agaricomycetidae</taxon>
        <taxon>Agaricales</taxon>
        <taxon>Tricholomatineae</taxon>
        <taxon>Lyophyllaceae</taxon>
        <taxon>Tricholomella</taxon>
    </lineage>
</organism>